<protein>
    <recommendedName>
        <fullName evidence="3">Lipoprotein</fullName>
    </recommendedName>
</protein>
<dbReference type="EMBL" id="JAMDMM010000028">
    <property type="protein sequence ID" value="MCY9608556.1"/>
    <property type="molecule type" value="Genomic_DNA"/>
</dbReference>
<dbReference type="Proteomes" id="UP001209276">
    <property type="component" value="Unassembled WGS sequence"/>
</dbReference>
<sequence>MQRLPIVALLLISIILVASCNRAPRMEEEHVVNEFILSYHNQFQYVIEEKQLTSPFDPYHSFHGVSPFLRKEWASLDIQSARATGKQFYFSYDEKHNQLIPIAKERFHSLSKEEMNELYRLSLYLIIEDNSGQTYPTEARLIGSYEWSRPLPDTLNHLPYAFLGAYGRLAYLEDYASFQGNIESMPFFQGKGFGWQGDSSGPVPLNGTFSMIAYQTREATISKEQFVYVVPFHRDNHSAYQVAHEDDYIKVYQHRDTLLGNLYVQFRNFLPCHMIQPSSPSLTKSHYREVFPSKWLSFIYFRLPFLGSTPVKPERVCFRTNSTLCSTATLGTTTSSYSSR</sequence>
<evidence type="ECO:0000313" key="1">
    <source>
        <dbReference type="EMBL" id="MCY9608556.1"/>
    </source>
</evidence>
<dbReference type="PROSITE" id="PS51257">
    <property type="entry name" value="PROKAR_LIPOPROTEIN"/>
    <property type="match status" value="1"/>
</dbReference>
<comment type="caution">
    <text evidence="1">The sequence shown here is derived from an EMBL/GenBank/DDBJ whole genome shotgun (WGS) entry which is preliminary data.</text>
</comment>
<name>A0ABT4FWM1_PANTH</name>
<keyword evidence="2" id="KW-1185">Reference proteome</keyword>
<gene>
    <name evidence="1" type="ORF">M5W83_15525</name>
</gene>
<accession>A0ABT4FWM1</accession>
<evidence type="ECO:0000313" key="2">
    <source>
        <dbReference type="Proteomes" id="UP001209276"/>
    </source>
</evidence>
<proteinExistence type="predicted"/>
<dbReference type="GeneID" id="77000229"/>
<organism evidence="1 2">
    <name type="scientific">Paenibacillus thiaminolyticus</name>
    <name type="common">Bacillus thiaminolyticus</name>
    <dbReference type="NCBI Taxonomy" id="49283"/>
    <lineage>
        <taxon>Bacteria</taxon>
        <taxon>Bacillati</taxon>
        <taxon>Bacillota</taxon>
        <taxon>Bacilli</taxon>
        <taxon>Bacillales</taxon>
        <taxon>Paenibacillaceae</taxon>
        <taxon>Paenibacillus</taxon>
    </lineage>
</organism>
<evidence type="ECO:0008006" key="3">
    <source>
        <dbReference type="Google" id="ProtNLM"/>
    </source>
</evidence>
<reference evidence="1 2" key="1">
    <citation type="submission" date="2022-05" db="EMBL/GenBank/DDBJ databases">
        <title>Genome Sequencing of Bee-Associated Microbes.</title>
        <authorList>
            <person name="Dunlap C."/>
        </authorList>
    </citation>
    <scope>NUCLEOTIDE SEQUENCE [LARGE SCALE GENOMIC DNA]</scope>
    <source>
        <strain evidence="1 2">NRRL B-14613</strain>
    </source>
</reference>
<dbReference type="RefSeq" id="WP_244194214.1">
    <property type="nucleotide sequence ID" value="NZ_CABMNB010000028.1"/>
</dbReference>